<dbReference type="AlphaFoldDB" id="A0A5C6B0V3"/>
<dbReference type="EMBL" id="SJPM01000001">
    <property type="protein sequence ID" value="TWU04014.1"/>
    <property type="molecule type" value="Genomic_DNA"/>
</dbReference>
<accession>A0A5C6B0V3</accession>
<evidence type="ECO:0000313" key="1">
    <source>
        <dbReference type="EMBL" id="TWU04014.1"/>
    </source>
</evidence>
<organism evidence="1 2">
    <name type="scientific">Neorhodopirellula pilleata</name>
    <dbReference type="NCBI Taxonomy" id="2714738"/>
    <lineage>
        <taxon>Bacteria</taxon>
        <taxon>Pseudomonadati</taxon>
        <taxon>Planctomycetota</taxon>
        <taxon>Planctomycetia</taxon>
        <taxon>Pirellulales</taxon>
        <taxon>Pirellulaceae</taxon>
        <taxon>Neorhodopirellula</taxon>
    </lineage>
</organism>
<gene>
    <name evidence="1" type="ORF">Pla100_09500</name>
</gene>
<proteinExistence type="predicted"/>
<protein>
    <recommendedName>
        <fullName evidence="3">DUF2330 domain-containing protein</fullName>
    </recommendedName>
</protein>
<dbReference type="RefSeq" id="WP_146576413.1">
    <property type="nucleotide sequence ID" value="NZ_SJPM01000001.1"/>
</dbReference>
<keyword evidence="2" id="KW-1185">Reference proteome</keyword>
<name>A0A5C6B0V3_9BACT</name>
<dbReference type="Proteomes" id="UP000316213">
    <property type="component" value="Unassembled WGS sequence"/>
</dbReference>
<dbReference type="OrthoDB" id="261383at2"/>
<sequence>MCCFAGPVRSVDSTRIFARLTDRGTQWIAYQMRYDSAEPNAMILPLPVRMSSQVRQNDPESAIRFVDLSGYEDLFADLDRGFPRLESPAEDSLSVESIPLPMANIEVHSVGSFDASFVPSIDQFERLDPRFVIPEKTWAAIPEYQDYSFAVFQLKELRGEAHPMAFEFQTRLPDTLFFPTVHIHDGEVHEVEEFDHSLYGQHPNLDAAAGDYTDKTVEATGMVRSNRPAAAFVDVKKSQAMVDGNLLVHRRKLGGRLPNQDTWVSTQPPQRPTVGTFGWTFRGSAALAAMSAATTWIVRRRQTISQKT</sequence>
<evidence type="ECO:0008006" key="3">
    <source>
        <dbReference type="Google" id="ProtNLM"/>
    </source>
</evidence>
<comment type="caution">
    <text evidence="1">The sequence shown here is derived from an EMBL/GenBank/DDBJ whole genome shotgun (WGS) entry which is preliminary data.</text>
</comment>
<evidence type="ECO:0000313" key="2">
    <source>
        <dbReference type="Proteomes" id="UP000316213"/>
    </source>
</evidence>
<reference evidence="1 2" key="1">
    <citation type="submission" date="2019-02" db="EMBL/GenBank/DDBJ databases">
        <title>Deep-cultivation of Planctomycetes and their phenomic and genomic characterization uncovers novel biology.</title>
        <authorList>
            <person name="Wiegand S."/>
            <person name="Jogler M."/>
            <person name="Boedeker C."/>
            <person name="Pinto D."/>
            <person name="Vollmers J."/>
            <person name="Rivas-Marin E."/>
            <person name="Kohn T."/>
            <person name="Peeters S.H."/>
            <person name="Heuer A."/>
            <person name="Rast P."/>
            <person name="Oberbeckmann S."/>
            <person name="Bunk B."/>
            <person name="Jeske O."/>
            <person name="Meyerdierks A."/>
            <person name="Storesund J.E."/>
            <person name="Kallscheuer N."/>
            <person name="Luecker S."/>
            <person name="Lage O.M."/>
            <person name="Pohl T."/>
            <person name="Merkel B.J."/>
            <person name="Hornburger P."/>
            <person name="Mueller R.-W."/>
            <person name="Bruemmer F."/>
            <person name="Labrenz M."/>
            <person name="Spormann A.M."/>
            <person name="Op Den Camp H."/>
            <person name="Overmann J."/>
            <person name="Amann R."/>
            <person name="Jetten M.S.M."/>
            <person name="Mascher T."/>
            <person name="Medema M.H."/>
            <person name="Devos D.P."/>
            <person name="Kaster A.-K."/>
            <person name="Ovreas L."/>
            <person name="Rohde M."/>
            <person name="Galperin M.Y."/>
            <person name="Jogler C."/>
        </authorList>
    </citation>
    <scope>NUCLEOTIDE SEQUENCE [LARGE SCALE GENOMIC DNA]</scope>
    <source>
        <strain evidence="1 2">Pla100</strain>
    </source>
</reference>